<keyword evidence="2" id="KW-1185">Reference proteome</keyword>
<comment type="caution">
    <text evidence="1">The sequence shown here is derived from an EMBL/GenBank/DDBJ whole genome shotgun (WGS) entry which is preliminary data.</text>
</comment>
<name>A0AAD8GW67_9APIA</name>
<dbReference type="PANTHER" id="PTHR33103">
    <property type="entry name" value="OS01G0153900 PROTEIN"/>
    <property type="match status" value="1"/>
</dbReference>
<dbReference type="AlphaFoldDB" id="A0AAD8GW67"/>
<dbReference type="InterPro" id="IPR007750">
    <property type="entry name" value="DUF674"/>
</dbReference>
<reference evidence="1" key="2">
    <citation type="submission" date="2023-05" db="EMBL/GenBank/DDBJ databases">
        <authorList>
            <person name="Schelkunov M.I."/>
        </authorList>
    </citation>
    <scope>NUCLEOTIDE SEQUENCE</scope>
    <source>
        <strain evidence="1">Hsosn_3</strain>
        <tissue evidence="1">Leaf</tissue>
    </source>
</reference>
<dbReference type="EMBL" id="JAUIZM010000011">
    <property type="protein sequence ID" value="KAK1355394.1"/>
    <property type="molecule type" value="Genomic_DNA"/>
</dbReference>
<gene>
    <name evidence="1" type="ORF">POM88_048650</name>
</gene>
<proteinExistence type="predicted"/>
<dbReference type="Proteomes" id="UP001237642">
    <property type="component" value="Unassembled WGS sequence"/>
</dbReference>
<accession>A0AAD8GW67</accession>
<dbReference type="PANTHER" id="PTHR33103:SF19">
    <property type="entry name" value="OS09G0544700 PROTEIN"/>
    <property type="match status" value="1"/>
</dbReference>
<dbReference type="Pfam" id="PF05056">
    <property type="entry name" value="DUF674"/>
    <property type="match status" value="1"/>
</dbReference>
<protein>
    <submittedName>
        <fullName evidence="1">Tyramine N-feruloyltransferase</fullName>
    </submittedName>
</protein>
<sequence>MGEPSSGKISLKLLVDRNAKRVIFGEAGKEFVDFLFHFLSLPVGTVVKLLSKDNMVGSLGKIYESIEAMHANYLEPNLNKDHVLNPKISSSPLADTPLLLGYKTKDELNDYVFYNCGCATYQNDGHYRSHLSVSIDPKAKCPSCGNYMNKQMTYVKSTATEAVKVVGKGSGYVKGLVTYMVMDNLIVKPMSTISSITLLSTFKVKDLSALETVEVFIGKEEAVEMLKASFLTDKVLLGASSLHSDAPFLPQS</sequence>
<evidence type="ECO:0000313" key="2">
    <source>
        <dbReference type="Proteomes" id="UP001237642"/>
    </source>
</evidence>
<reference evidence="1" key="1">
    <citation type="submission" date="2023-02" db="EMBL/GenBank/DDBJ databases">
        <title>Genome of toxic invasive species Heracleum sosnowskyi carries increased number of genes despite the absence of recent whole-genome duplications.</title>
        <authorList>
            <person name="Schelkunov M."/>
            <person name="Shtratnikova V."/>
            <person name="Makarenko M."/>
            <person name="Klepikova A."/>
            <person name="Omelchenko D."/>
            <person name="Novikova G."/>
            <person name="Obukhova E."/>
            <person name="Bogdanov V."/>
            <person name="Penin A."/>
            <person name="Logacheva M."/>
        </authorList>
    </citation>
    <scope>NUCLEOTIDE SEQUENCE</scope>
    <source>
        <strain evidence="1">Hsosn_3</strain>
        <tissue evidence="1">Leaf</tissue>
    </source>
</reference>
<evidence type="ECO:0000313" key="1">
    <source>
        <dbReference type="EMBL" id="KAK1355394.1"/>
    </source>
</evidence>
<organism evidence="1 2">
    <name type="scientific">Heracleum sosnowskyi</name>
    <dbReference type="NCBI Taxonomy" id="360622"/>
    <lineage>
        <taxon>Eukaryota</taxon>
        <taxon>Viridiplantae</taxon>
        <taxon>Streptophyta</taxon>
        <taxon>Embryophyta</taxon>
        <taxon>Tracheophyta</taxon>
        <taxon>Spermatophyta</taxon>
        <taxon>Magnoliopsida</taxon>
        <taxon>eudicotyledons</taxon>
        <taxon>Gunneridae</taxon>
        <taxon>Pentapetalae</taxon>
        <taxon>asterids</taxon>
        <taxon>campanulids</taxon>
        <taxon>Apiales</taxon>
        <taxon>Apiaceae</taxon>
        <taxon>Apioideae</taxon>
        <taxon>apioid superclade</taxon>
        <taxon>Tordylieae</taxon>
        <taxon>Tordyliinae</taxon>
        <taxon>Heracleum</taxon>
    </lineage>
</organism>